<feature type="compositionally biased region" description="Low complexity" evidence="8">
    <location>
        <begin position="365"/>
        <end position="379"/>
    </location>
</feature>
<dbReference type="GO" id="GO:0030677">
    <property type="term" value="C:ribonuclease P complex"/>
    <property type="evidence" value="ECO:0007669"/>
    <property type="project" value="InterPro"/>
</dbReference>
<evidence type="ECO:0000313" key="9">
    <source>
        <dbReference type="EMBL" id="KAA6404343.1"/>
    </source>
</evidence>
<evidence type="ECO:0000256" key="4">
    <source>
        <dbReference type="ARBA" id="ARBA00022694"/>
    </source>
</evidence>
<feature type="region of interest" description="Disordered" evidence="8">
    <location>
        <begin position="266"/>
        <end position="288"/>
    </location>
</feature>
<feature type="region of interest" description="Disordered" evidence="8">
    <location>
        <begin position="1"/>
        <end position="30"/>
    </location>
</feature>
<dbReference type="InterPro" id="IPR036980">
    <property type="entry name" value="RNase_P/MRP_Rpp29_sf"/>
</dbReference>
<dbReference type="PANTHER" id="PTHR13348:SF0">
    <property type="entry name" value="RIBONUCLEASE P PROTEIN SUBUNIT P29"/>
    <property type="match status" value="1"/>
</dbReference>
<keyword evidence="7" id="KW-0378">Hydrolase</keyword>
<dbReference type="HAMAP" id="MF_00754">
    <property type="entry name" value="RNase_P_1"/>
    <property type="match status" value="1"/>
</dbReference>
<organism evidence="9 10">
    <name type="scientific">Streblomastix strix</name>
    <dbReference type="NCBI Taxonomy" id="222440"/>
    <lineage>
        <taxon>Eukaryota</taxon>
        <taxon>Metamonada</taxon>
        <taxon>Preaxostyla</taxon>
        <taxon>Oxymonadida</taxon>
        <taxon>Streblomastigidae</taxon>
        <taxon>Streblomastix</taxon>
    </lineage>
</organism>
<keyword evidence="6" id="KW-0255">Endonuclease</keyword>
<dbReference type="Gene3D" id="2.30.30.210">
    <property type="entry name" value="Ribonuclease P/MRP, subunit p29"/>
    <property type="match status" value="1"/>
</dbReference>
<evidence type="ECO:0000256" key="6">
    <source>
        <dbReference type="ARBA" id="ARBA00022759"/>
    </source>
</evidence>
<dbReference type="InterPro" id="IPR002730">
    <property type="entry name" value="Rpp29/RNP1"/>
</dbReference>
<gene>
    <name evidence="9" type="ORF">EZS28_000136</name>
</gene>
<dbReference type="InterPro" id="IPR023538">
    <property type="entry name" value="RNP1"/>
</dbReference>
<proteinExistence type="inferred from homology"/>
<dbReference type="GO" id="GO:0001682">
    <property type="term" value="P:tRNA 5'-leader removal"/>
    <property type="evidence" value="ECO:0007669"/>
    <property type="project" value="InterPro"/>
</dbReference>
<feature type="compositionally biased region" description="Polar residues" evidence="8">
    <location>
        <begin position="1"/>
        <end position="26"/>
    </location>
</feature>
<comment type="caution">
    <text evidence="9">The sequence shown here is derived from an EMBL/GenBank/DDBJ whole genome shotgun (WGS) entry which is preliminary data.</text>
</comment>
<evidence type="ECO:0000256" key="2">
    <source>
        <dbReference type="ARBA" id="ARBA00006181"/>
    </source>
</evidence>
<evidence type="ECO:0000313" key="10">
    <source>
        <dbReference type="Proteomes" id="UP000324800"/>
    </source>
</evidence>
<keyword evidence="4" id="KW-0819">tRNA processing</keyword>
<accession>A0A5J4XB49</accession>
<evidence type="ECO:0000256" key="3">
    <source>
        <dbReference type="ARBA" id="ARBA00022490"/>
    </source>
</evidence>
<dbReference type="GO" id="GO:0033204">
    <property type="term" value="F:ribonuclease P RNA binding"/>
    <property type="evidence" value="ECO:0007669"/>
    <property type="project" value="InterPro"/>
</dbReference>
<dbReference type="AlphaFoldDB" id="A0A5J4XB49"/>
<protein>
    <submittedName>
        <fullName evidence="9">Uncharacterized protein</fullName>
    </submittedName>
</protein>
<feature type="compositionally biased region" description="Polar residues" evidence="8">
    <location>
        <begin position="276"/>
        <end position="285"/>
    </location>
</feature>
<keyword evidence="3" id="KW-0963">Cytoplasm</keyword>
<reference evidence="9 10" key="1">
    <citation type="submission" date="2019-03" db="EMBL/GenBank/DDBJ databases">
        <title>Single cell metagenomics reveals metabolic interactions within the superorganism composed of flagellate Streblomastix strix and complex community of Bacteroidetes bacteria on its surface.</title>
        <authorList>
            <person name="Treitli S.C."/>
            <person name="Kolisko M."/>
            <person name="Husnik F."/>
            <person name="Keeling P."/>
            <person name="Hampl V."/>
        </authorList>
    </citation>
    <scope>NUCLEOTIDE SEQUENCE [LARGE SCALE GENOMIC DNA]</scope>
    <source>
        <strain evidence="9">ST1C</strain>
    </source>
</reference>
<comment type="similarity">
    <text evidence="2">Belongs to the eukaryotic/archaeal RNase P protein component 1 family.</text>
</comment>
<evidence type="ECO:0000256" key="1">
    <source>
        <dbReference type="ARBA" id="ARBA00004123"/>
    </source>
</evidence>
<dbReference type="InterPro" id="IPR023534">
    <property type="entry name" value="Rof/RNase_P-like"/>
</dbReference>
<dbReference type="Pfam" id="PF01868">
    <property type="entry name" value="RNase_P-MRP_p29"/>
    <property type="match status" value="1"/>
</dbReference>
<name>A0A5J4XB49_9EUKA</name>
<dbReference type="GO" id="GO:0000172">
    <property type="term" value="C:ribonuclease MRP complex"/>
    <property type="evidence" value="ECO:0007669"/>
    <property type="project" value="InterPro"/>
</dbReference>
<feature type="compositionally biased region" description="Basic and acidic residues" evidence="8">
    <location>
        <begin position="386"/>
        <end position="395"/>
    </location>
</feature>
<dbReference type="GO" id="GO:0004519">
    <property type="term" value="F:endonuclease activity"/>
    <property type="evidence" value="ECO:0007669"/>
    <property type="project" value="UniProtKB-KW"/>
</dbReference>
<feature type="region of interest" description="Disordered" evidence="8">
    <location>
        <begin position="80"/>
        <end position="108"/>
    </location>
</feature>
<dbReference type="PANTHER" id="PTHR13348">
    <property type="entry name" value="RIBONUCLEASE P SUBUNIT P29"/>
    <property type="match status" value="1"/>
</dbReference>
<feature type="compositionally biased region" description="Basic and acidic residues" evidence="8">
    <location>
        <begin position="266"/>
        <end position="275"/>
    </location>
</feature>
<dbReference type="Proteomes" id="UP000324800">
    <property type="component" value="Unassembled WGS sequence"/>
</dbReference>
<dbReference type="SUPFAM" id="SSF101744">
    <property type="entry name" value="Rof/RNase P subunit-like"/>
    <property type="match status" value="1"/>
</dbReference>
<evidence type="ECO:0000256" key="5">
    <source>
        <dbReference type="ARBA" id="ARBA00022722"/>
    </source>
</evidence>
<dbReference type="OrthoDB" id="124041at2759"/>
<evidence type="ECO:0000256" key="7">
    <source>
        <dbReference type="ARBA" id="ARBA00022801"/>
    </source>
</evidence>
<dbReference type="SMART" id="SM00538">
    <property type="entry name" value="POP4"/>
    <property type="match status" value="1"/>
</dbReference>
<evidence type="ECO:0000256" key="8">
    <source>
        <dbReference type="SAM" id="MobiDB-lite"/>
    </source>
</evidence>
<dbReference type="InterPro" id="IPR016848">
    <property type="entry name" value="RNase_P/MRP_Rpp29-subunit"/>
</dbReference>
<dbReference type="EMBL" id="SNRW01000009">
    <property type="protein sequence ID" value="KAA6404343.1"/>
    <property type="molecule type" value="Genomic_DNA"/>
</dbReference>
<comment type="subcellular location">
    <subcellularLocation>
        <location evidence="1">Nucleus</location>
    </subcellularLocation>
</comment>
<keyword evidence="5" id="KW-0540">Nuclease</keyword>
<sequence>MNNKTIQTSQSGDIAVQNSPHISRSSVADDCPEAFQGGKAVACTSIITPTIANSSDISSSNSSPLSLHQIINVAAGTTDQYSSPSIKKLSPSRTSLQNQSPSSSVINKTSLLSPPFAELPMKENQDLDTQQITFSCQIGIQTLKDQNETKLLQVQQLDQTENDARSMEQQQSYSTLTNHTPLSPSVTTFPKIIASYGQIIEQEQQQSSILSEMQRQLPLLFPPNISFPQSTLSPQIQSFPPADRPLSPHSNDSDEPTVIIQARHESISSADHESGARSTGNSETISIDGKVVDTDTEHFSGTAHVGVDYQSFIQLKLIMQGQTAREILADFSPPESNISDLYENQIENQIIVLDPTVNIHKQNSKNDQQQTQNKVNQTNPLTLSEIAKKESDEKKRKQQQGLLVSENSKNKRRLGRLEKKALGLLDIPRDCMTFNDALVIHQMWKEYIWAIISHEGNPINIKEMGLKVMHSDIHGAYIEVVQSKCTSMIGLNGIIIRETQNTLTIVTPKNVTKIIPKQICDFHFFIERPESSSPQLAITNLMQRYEFSDGYWVKIAGINMCIRPFERVLRVPKSWKPVDPLFLQDIN</sequence>
<feature type="region of interest" description="Disordered" evidence="8">
    <location>
        <begin position="362"/>
        <end position="405"/>
    </location>
</feature>
<dbReference type="GO" id="GO:0005634">
    <property type="term" value="C:nucleus"/>
    <property type="evidence" value="ECO:0007669"/>
    <property type="project" value="UniProtKB-SubCell"/>
</dbReference>
<dbReference type="GO" id="GO:0006364">
    <property type="term" value="P:rRNA processing"/>
    <property type="evidence" value="ECO:0007669"/>
    <property type="project" value="TreeGrafter"/>
</dbReference>
<dbReference type="GO" id="GO:0016787">
    <property type="term" value="F:hydrolase activity"/>
    <property type="evidence" value="ECO:0007669"/>
    <property type="project" value="UniProtKB-KW"/>
</dbReference>
<feature type="region of interest" description="Disordered" evidence="8">
    <location>
        <begin position="230"/>
        <end position="254"/>
    </location>
</feature>